<name>A0A562M2L9_9GAMM</name>
<keyword evidence="4" id="KW-1133">Transmembrane helix</keyword>
<evidence type="ECO:0000256" key="3">
    <source>
        <dbReference type="RuleBase" id="RU000389"/>
    </source>
</evidence>
<evidence type="ECO:0000256" key="1">
    <source>
        <dbReference type="ARBA" id="ARBA00005233"/>
    </source>
</evidence>
<dbReference type="PANTHER" id="PTHR30093:SF34">
    <property type="entry name" value="PREPILIN PEPTIDASE-DEPENDENT PROTEIN D"/>
    <property type="match status" value="1"/>
</dbReference>
<dbReference type="PROSITE" id="PS00409">
    <property type="entry name" value="PROKAR_NTER_METHYL"/>
    <property type="match status" value="1"/>
</dbReference>
<keyword evidence="6" id="KW-1185">Reference proteome</keyword>
<keyword evidence="4" id="KW-0472">Membrane</keyword>
<evidence type="ECO:0000256" key="2">
    <source>
        <dbReference type="ARBA" id="ARBA00022481"/>
    </source>
</evidence>
<evidence type="ECO:0000256" key="4">
    <source>
        <dbReference type="SAM" id="Phobius"/>
    </source>
</evidence>
<dbReference type="RefSeq" id="WP_144811037.1">
    <property type="nucleotide sequence ID" value="NZ_VLKP01000001.1"/>
</dbReference>
<dbReference type="Pfam" id="PF00114">
    <property type="entry name" value="Pilin"/>
    <property type="match status" value="1"/>
</dbReference>
<gene>
    <name evidence="5" type="ORF">IP93_00159</name>
</gene>
<keyword evidence="4" id="KW-0812">Transmembrane</keyword>
<dbReference type="EMBL" id="VLKP01000001">
    <property type="protein sequence ID" value="TWI14166.1"/>
    <property type="molecule type" value="Genomic_DNA"/>
</dbReference>
<dbReference type="InterPro" id="IPR045584">
    <property type="entry name" value="Pilin-like"/>
</dbReference>
<keyword evidence="3" id="KW-0281">Fimbrium</keyword>
<dbReference type="InterPro" id="IPR012902">
    <property type="entry name" value="N_methyl_site"/>
</dbReference>
<dbReference type="Proteomes" id="UP000316471">
    <property type="component" value="Unassembled WGS sequence"/>
</dbReference>
<sequence length="153" mass="15932">MKKNMQGFTLIELMIVVAIIAILMAIAIPAYQDYTVRARVSEAVNLVAPAKLSVAEYTQDKGSLPTDSAAAGYTSASSKYVSGIAIANGVITVTLATSADLAGMSGQTLTFTPNWTTGATRVDWSCSIASNTNYKYVPATCRNTTASSSASSS</sequence>
<comment type="caution">
    <text evidence="5">The sequence shown here is derived from an EMBL/GenBank/DDBJ whole genome shotgun (WGS) entry which is preliminary data.</text>
</comment>
<dbReference type="Gene3D" id="3.30.700.10">
    <property type="entry name" value="Glycoprotein, Type 4 Pilin"/>
    <property type="match status" value="1"/>
</dbReference>
<evidence type="ECO:0000313" key="6">
    <source>
        <dbReference type="Proteomes" id="UP000316471"/>
    </source>
</evidence>
<dbReference type="GO" id="GO:0007155">
    <property type="term" value="P:cell adhesion"/>
    <property type="evidence" value="ECO:0007669"/>
    <property type="project" value="InterPro"/>
</dbReference>
<accession>A0A562M2L9</accession>
<dbReference type="GO" id="GO:0044096">
    <property type="term" value="C:type IV pilus"/>
    <property type="evidence" value="ECO:0007669"/>
    <property type="project" value="TreeGrafter"/>
</dbReference>
<keyword evidence="2" id="KW-0488">Methylation</keyword>
<dbReference type="SUPFAM" id="SSF54523">
    <property type="entry name" value="Pili subunits"/>
    <property type="match status" value="1"/>
</dbReference>
<organism evidence="5 6">
    <name type="scientific">Aerolutibacter ruishenii</name>
    <dbReference type="NCBI Taxonomy" id="686800"/>
    <lineage>
        <taxon>Bacteria</taxon>
        <taxon>Pseudomonadati</taxon>
        <taxon>Pseudomonadota</taxon>
        <taxon>Gammaproteobacteria</taxon>
        <taxon>Lysobacterales</taxon>
        <taxon>Lysobacteraceae</taxon>
        <taxon>Aerolutibacter</taxon>
    </lineage>
</organism>
<dbReference type="NCBIfam" id="TIGR02532">
    <property type="entry name" value="IV_pilin_GFxxxE"/>
    <property type="match status" value="1"/>
</dbReference>
<dbReference type="InterPro" id="IPR001082">
    <property type="entry name" value="Pilin"/>
</dbReference>
<dbReference type="OrthoDB" id="5767514at2"/>
<protein>
    <submittedName>
        <fullName evidence="5">Type IV pilus assembly protein PilA</fullName>
    </submittedName>
</protein>
<dbReference type="PANTHER" id="PTHR30093">
    <property type="entry name" value="GENERAL SECRETION PATHWAY PROTEIN G"/>
    <property type="match status" value="1"/>
</dbReference>
<dbReference type="GO" id="GO:0043107">
    <property type="term" value="P:type IV pilus-dependent motility"/>
    <property type="evidence" value="ECO:0007669"/>
    <property type="project" value="TreeGrafter"/>
</dbReference>
<dbReference type="Pfam" id="PF07963">
    <property type="entry name" value="N_methyl"/>
    <property type="match status" value="1"/>
</dbReference>
<comment type="similarity">
    <text evidence="1 3">Belongs to the N-Me-Phe pilin family.</text>
</comment>
<proteinExistence type="inferred from homology"/>
<dbReference type="AlphaFoldDB" id="A0A562M2L9"/>
<reference evidence="5 6" key="1">
    <citation type="journal article" date="2015" name="Stand. Genomic Sci.">
        <title>Genomic Encyclopedia of Bacterial and Archaeal Type Strains, Phase III: the genomes of soil and plant-associated and newly described type strains.</title>
        <authorList>
            <person name="Whitman W.B."/>
            <person name="Woyke T."/>
            <person name="Klenk H.P."/>
            <person name="Zhou Y."/>
            <person name="Lilburn T.G."/>
            <person name="Beck B.J."/>
            <person name="De Vos P."/>
            <person name="Vandamme P."/>
            <person name="Eisen J.A."/>
            <person name="Garrity G."/>
            <person name="Hugenholtz P."/>
            <person name="Kyrpides N.C."/>
        </authorList>
    </citation>
    <scope>NUCLEOTIDE SEQUENCE [LARGE SCALE GENOMIC DNA]</scope>
    <source>
        <strain evidence="5 6">CGMCC 1.10136</strain>
    </source>
</reference>
<feature type="transmembrane region" description="Helical" evidence="4">
    <location>
        <begin position="7"/>
        <end position="31"/>
    </location>
</feature>
<evidence type="ECO:0000313" key="5">
    <source>
        <dbReference type="EMBL" id="TWI14166.1"/>
    </source>
</evidence>